<dbReference type="PANTHER" id="PTHR21456">
    <property type="entry name" value="FAMILY WITH SEQUENCE SIMILARITY 102"/>
    <property type="match status" value="1"/>
</dbReference>
<keyword evidence="4" id="KW-1185">Reference proteome</keyword>
<dbReference type="Proteomes" id="UP001165289">
    <property type="component" value="Unassembled WGS sequence"/>
</dbReference>
<dbReference type="EMBL" id="JAKMXF010000055">
    <property type="protein sequence ID" value="KAI6659601.1"/>
    <property type="molecule type" value="Genomic_DNA"/>
</dbReference>
<reference evidence="3 4" key="1">
    <citation type="journal article" date="2023" name="BMC Biol.">
        <title>The compact genome of the sponge Oopsacas minuta (Hexactinellida) is lacking key metazoan core genes.</title>
        <authorList>
            <person name="Santini S."/>
            <person name="Schenkelaars Q."/>
            <person name="Jourda C."/>
            <person name="Duchesne M."/>
            <person name="Belahbib H."/>
            <person name="Rocher C."/>
            <person name="Selva M."/>
            <person name="Riesgo A."/>
            <person name="Vervoort M."/>
            <person name="Leys S.P."/>
            <person name="Kodjabachian L."/>
            <person name="Le Bivic A."/>
            <person name="Borchiellini C."/>
            <person name="Claverie J.M."/>
            <person name="Renard E."/>
        </authorList>
    </citation>
    <scope>NUCLEOTIDE SEQUENCE [LARGE SCALE GENOMIC DNA]</scope>
    <source>
        <strain evidence="3">SPO-2</strain>
    </source>
</reference>
<dbReference type="Pfam" id="PF10358">
    <property type="entry name" value="NT-C2"/>
    <property type="match status" value="1"/>
</dbReference>
<dbReference type="AlphaFoldDB" id="A0AAV7KDV4"/>
<evidence type="ECO:0000313" key="3">
    <source>
        <dbReference type="EMBL" id="KAI6659601.1"/>
    </source>
</evidence>
<comment type="similarity">
    <text evidence="1">Belongs to the EEIG family.</text>
</comment>
<evidence type="ECO:0000313" key="4">
    <source>
        <dbReference type="Proteomes" id="UP001165289"/>
    </source>
</evidence>
<evidence type="ECO:0000259" key="2">
    <source>
        <dbReference type="PROSITE" id="PS51840"/>
    </source>
</evidence>
<feature type="domain" description="C2 NT-type" evidence="2">
    <location>
        <begin position="4"/>
        <end position="144"/>
    </location>
</feature>
<evidence type="ECO:0000256" key="1">
    <source>
        <dbReference type="ARBA" id="ARBA00034780"/>
    </source>
</evidence>
<dbReference type="PROSITE" id="PS51840">
    <property type="entry name" value="C2_NT"/>
    <property type="match status" value="1"/>
</dbReference>
<comment type="caution">
    <text evidence="3">The sequence shown here is derived from an EMBL/GenBank/DDBJ whole genome shotgun (WGS) entry which is preliminary data.</text>
</comment>
<dbReference type="PANTHER" id="PTHR21456:SF1">
    <property type="entry name" value="C2 NT-TYPE DOMAIN-CONTAINING PROTEIN"/>
    <property type="match status" value="1"/>
</dbReference>
<dbReference type="InterPro" id="IPR039931">
    <property type="entry name" value="EEIG1/2-like"/>
</dbReference>
<name>A0AAV7KDV4_9METZ</name>
<organism evidence="3 4">
    <name type="scientific">Oopsacas minuta</name>
    <dbReference type="NCBI Taxonomy" id="111878"/>
    <lineage>
        <taxon>Eukaryota</taxon>
        <taxon>Metazoa</taxon>
        <taxon>Porifera</taxon>
        <taxon>Hexactinellida</taxon>
        <taxon>Hexasterophora</taxon>
        <taxon>Lyssacinosida</taxon>
        <taxon>Leucopsacidae</taxon>
        <taxon>Oopsacas</taxon>
    </lineage>
</organism>
<proteinExistence type="inferred from homology"/>
<dbReference type="InterPro" id="IPR019448">
    <property type="entry name" value="NT-C2"/>
</dbReference>
<gene>
    <name evidence="3" type="ORF">LOD99_14524</name>
</gene>
<protein>
    <recommendedName>
        <fullName evidence="2">C2 NT-type domain-containing protein</fullName>
    </recommendedName>
</protein>
<accession>A0AAV7KDV4</accession>
<sequence>MFKNSIRRKKKFNFQVKLTIEELLSIPFLSSLIYVKVKLLSSLSAFSYQTKKYEVSNHTVRIYEHLSFDSKTLAKSDGVIQPLLLHISIRREMMGGKSYEKLGYVNIDLTQYAGSGISSQHYLLQNSHSRSINSILKVRIFLQQISGDPCYKVCVPKPLPVPRTIEDNSVISWDIFSPTSITDSSQPFQLNNTYNSIIPEHQTNLNSGIQSADEPTLSSKDSNISTFPIKIQYPIIHSEFDTIPIRTKRLSTIDHPSERVYLSRISAENVVEQIFSRETPQYMTCSPQYVSKCLLNLDKTGTLTLISTKNESILS</sequence>